<dbReference type="Proteomes" id="UP001409291">
    <property type="component" value="Unassembled WGS sequence"/>
</dbReference>
<evidence type="ECO:0000313" key="6">
    <source>
        <dbReference type="Proteomes" id="UP001409291"/>
    </source>
</evidence>
<accession>A0ABV0C1K9</accession>
<dbReference type="InterPro" id="IPR000843">
    <property type="entry name" value="HTH_LacI"/>
</dbReference>
<dbReference type="PROSITE" id="PS50932">
    <property type="entry name" value="HTH_LACI_2"/>
    <property type="match status" value="1"/>
</dbReference>
<dbReference type="CDD" id="cd01392">
    <property type="entry name" value="HTH_LacI"/>
    <property type="match status" value="1"/>
</dbReference>
<keyword evidence="1" id="KW-0805">Transcription regulation</keyword>
<proteinExistence type="predicted"/>
<dbReference type="Gene3D" id="1.10.260.40">
    <property type="entry name" value="lambda repressor-like DNA-binding domains"/>
    <property type="match status" value="1"/>
</dbReference>
<dbReference type="RefSeq" id="WP_021191083.1">
    <property type="nucleotide sequence ID" value="NZ_JAOQNK010000001.1"/>
</dbReference>
<evidence type="ECO:0000259" key="4">
    <source>
        <dbReference type="PROSITE" id="PS50932"/>
    </source>
</evidence>
<name>A0ABV0C1K9_9SPHI</name>
<sequence length="341" mass="37686">MAKTTLKDISKALNISISTVSKALSDSYEISEKTKKVVQDYATKMNFSVNKVAQSLKIGKTNTIGVIVCAINNTFIAEILDGIQKASIETGFDIIIMQSREDIQVEKSCIEVLNSRGIDGLLISPVSESSNLSLLKELQENGKPIVIFDRTVNQLKTDKVGANNFDGAYKATKHLLEQGRTNILHITGHQLGVSKDRLNGYKEALREFEIPLKPYYFIECNIQDTAILDKQIKSAIQKTLNTEHKLNAIFGATDVITTRTLGILAELGIKVPEEIAVIGFSNISIPTSLNPALSRIKQPASEIGHTAMKKLIYLIKRPSHNDFETIELETTLEIRKSSLLT</sequence>
<dbReference type="Gene3D" id="3.40.50.2300">
    <property type="match status" value="2"/>
</dbReference>
<dbReference type="InterPro" id="IPR028082">
    <property type="entry name" value="Peripla_BP_I"/>
</dbReference>
<dbReference type="PANTHER" id="PTHR30146">
    <property type="entry name" value="LACI-RELATED TRANSCRIPTIONAL REPRESSOR"/>
    <property type="match status" value="1"/>
</dbReference>
<evidence type="ECO:0000313" key="5">
    <source>
        <dbReference type="EMBL" id="MEN5380786.1"/>
    </source>
</evidence>
<gene>
    <name evidence="5" type="ORF">ABE541_26220</name>
</gene>
<dbReference type="EMBL" id="JBDJNQ010000029">
    <property type="protein sequence ID" value="MEN5380786.1"/>
    <property type="molecule type" value="Genomic_DNA"/>
</dbReference>
<protein>
    <submittedName>
        <fullName evidence="5">LacI family DNA-binding transcriptional regulator</fullName>
    </submittedName>
</protein>
<dbReference type="InterPro" id="IPR010982">
    <property type="entry name" value="Lambda_DNA-bd_dom_sf"/>
</dbReference>
<dbReference type="InterPro" id="IPR046335">
    <property type="entry name" value="LacI/GalR-like_sensor"/>
</dbReference>
<comment type="caution">
    <text evidence="5">The sequence shown here is derived from an EMBL/GenBank/DDBJ whole genome shotgun (WGS) entry which is preliminary data.</text>
</comment>
<dbReference type="SUPFAM" id="SSF53822">
    <property type="entry name" value="Periplasmic binding protein-like I"/>
    <property type="match status" value="1"/>
</dbReference>
<dbReference type="Pfam" id="PF00356">
    <property type="entry name" value="LacI"/>
    <property type="match status" value="1"/>
</dbReference>
<feature type="domain" description="HTH lacI-type" evidence="4">
    <location>
        <begin position="4"/>
        <end position="58"/>
    </location>
</feature>
<evidence type="ECO:0000256" key="1">
    <source>
        <dbReference type="ARBA" id="ARBA00023015"/>
    </source>
</evidence>
<organism evidence="5 6">
    <name type="scientific">Sphingobacterium kitahiroshimense</name>
    <dbReference type="NCBI Taxonomy" id="470446"/>
    <lineage>
        <taxon>Bacteria</taxon>
        <taxon>Pseudomonadati</taxon>
        <taxon>Bacteroidota</taxon>
        <taxon>Sphingobacteriia</taxon>
        <taxon>Sphingobacteriales</taxon>
        <taxon>Sphingobacteriaceae</taxon>
        <taxon>Sphingobacterium</taxon>
    </lineage>
</organism>
<reference evidence="5 6" key="1">
    <citation type="submission" date="2024-04" db="EMBL/GenBank/DDBJ databases">
        <title>WGS of bacteria from Torrens River.</title>
        <authorList>
            <person name="Wyrsch E.R."/>
            <person name="Drigo B."/>
        </authorList>
    </citation>
    <scope>NUCLEOTIDE SEQUENCE [LARGE SCALE GENOMIC DNA]</scope>
    <source>
        <strain evidence="5 6">TWI391</strain>
    </source>
</reference>
<dbReference type="CDD" id="cd06267">
    <property type="entry name" value="PBP1_LacI_sugar_binding-like"/>
    <property type="match status" value="1"/>
</dbReference>
<keyword evidence="2 5" id="KW-0238">DNA-binding</keyword>
<evidence type="ECO:0000256" key="2">
    <source>
        <dbReference type="ARBA" id="ARBA00023125"/>
    </source>
</evidence>
<dbReference type="SMART" id="SM00354">
    <property type="entry name" value="HTH_LACI"/>
    <property type="match status" value="1"/>
</dbReference>
<dbReference type="Pfam" id="PF13377">
    <property type="entry name" value="Peripla_BP_3"/>
    <property type="match status" value="1"/>
</dbReference>
<keyword evidence="6" id="KW-1185">Reference proteome</keyword>
<dbReference type="SUPFAM" id="SSF47413">
    <property type="entry name" value="lambda repressor-like DNA-binding domains"/>
    <property type="match status" value="1"/>
</dbReference>
<keyword evidence="3" id="KW-0804">Transcription</keyword>
<evidence type="ECO:0000256" key="3">
    <source>
        <dbReference type="ARBA" id="ARBA00023163"/>
    </source>
</evidence>
<dbReference type="PANTHER" id="PTHR30146:SF109">
    <property type="entry name" value="HTH-TYPE TRANSCRIPTIONAL REGULATOR GALS"/>
    <property type="match status" value="1"/>
</dbReference>
<dbReference type="GO" id="GO:0003677">
    <property type="term" value="F:DNA binding"/>
    <property type="evidence" value="ECO:0007669"/>
    <property type="project" value="UniProtKB-KW"/>
</dbReference>